<dbReference type="Proteomes" id="UP000789595">
    <property type="component" value="Unassembled WGS sequence"/>
</dbReference>
<dbReference type="GO" id="GO:0006680">
    <property type="term" value="P:glucosylceramide catabolic process"/>
    <property type="evidence" value="ECO:0007669"/>
    <property type="project" value="TreeGrafter"/>
</dbReference>
<gene>
    <name evidence="7" type="ORF">PECAL_3P03150</name>
</gene>
<keyword evidence="8" id="KW-1185">Reference proteome</keyword>
<dbReference type="InterPro" id="IPR013780">
    <property type="entry name" value="Glyco_hydro_b"/>
</dbReference>
<keyword evidence="3" id="KW-0378">Hydrolase</keyword>
<protein>
    <recommendedName>
        <fullName evidence="9">Glycosyl hydrolase family 30 TIM-barrel domain-containing protein</fullName>
    </recommendedName>
</protein>
<feature type="non-terminal residue" evidence="7">
    <location>
        <position position="780"/>
    </location>
</feature>
<dbReference type="PANTHER" id="PTHR11069:SF23">
    <property type="entry name" value="LYSOSOMAL ACID GLUCOSYLCERAMIDASE"/>
    <property type="match status" value="1"/>
</dbReference>
<dbReference type="GO" id="GO:0004348">
    <property type="term" value="F:glucosylceramidase activity"/>
    <property type="evidence" value="ECO:0007669"/>
    <property type="project" value="InterPro"/>
</dbReference>
<dbReference type="OrthoDB" id="2160638at2759"/>
<dbReference type="Gene3D" id="2.60.40.1180">
    <property type="entry name" value="Golgi alpha-mannosidase II"/>
    <property type="match status" value="1"/>
</dbReference>
<dbReference type="Gene3D" id="3.20.20.80">
    <property type="entry name" value="Glycosidases"/>
    <property type="match status" value="2"/>
</dbReference>
<evidence type="ECO:0000256" key="2">
    <source>
        <dbReference type="ARBA" id="ARBA00022729"/>
    </source>
</evidence>
<evidence type="ECO:0000256" key="4">
    <source>
        <dbReference type="SAM" id="MobiDB-lite"/>
    </source>
</evidence>
<dbReference type="GO" id="GO:0016020">
    <property type="term" value="C:membrane"/>
    <property type="evidence" value="ECO:0007669"/>
    <property type="project" value="GOC"/>
</dbReference>
<dbReference type="PROSITE" id="PS50231">
    <property type="entry name" value="RICIN_B_LECTIN"/>
    <property type="match status" value="1"/>
</dbReference>
<comment type="similarity">
    <text evidence="1">Belongs to the glycosyl hydrolase 30 family.</text>
</comment>
<feature type="domain" description="Glycosyl hydrolase family 30 beta sandwich" evidence="6">
    <location>
        <begin position="711"/>
        <end position="757"/>
    </location>
</feature>
<dbReference type="InterPro" id="IPR017853">
    <property type="entry name" value="GH"/>
</dbReference>
<name>A0A8J2SN21_9STRA</name>
<feature type="region of interest" description="Disordered" evidence="4">
    <location>
        <begin position="315"/>
        <end position="338"/>
    </location>
</feature>
<dbReference type="AlphaFoldDB" id="A0A8J2SN21"/>
<dbReference type="InterPro" id="IPR033453">
    <property type="entry name" value="Glyco_hydro_30_TIM-barrel"/>
</dbReference>
<evidence type="ECO:0000259" key="6">
    <source>
        <dbReference type="Pfam" id="PF17189"/>
    </source>
</evidence>
<evidence type="ECO:0008006" key="9">
    <source>
        <dbReference type="Google" id="ProtNLM"/>
    </source>
</evidence>
<sequence>MQQQAASRRAPLPRWARLALGTAAVASIVLAIQWRRNTSTPDYLQACLNGEAPKRAVLYETRLEDKKRGGRTLQTHWLRNCGLHLQKKPMQLDATIANGIGYVQVDTSKKYQTIEGFGGAFTEASAKTWMRLPLHERKRVIDLYFGENGAGYTVGRVHMNSCDFCVESYDFAPVDDDYELKHFDGSVKHDQAEMIPLMRAAKQAVNKRGQDFKLFASPWSPPAWLKAPNSIPPMRPTITFDHNRSMLGSAHPLGLRNSPEAFAAWALYYSKFADAYNKQNLTLWGFTVQNEPEFSAPCDAASFVFPRGRRDATSRRWRRVPRHRDGVSTPSRRWRRGSTNAQSIEHTHEYTSQKHHRKKTHRWEACRWNASSTTDFVRDYLGPRLEKDHPSLLLFVFDHNRDHLVAWGDTVYGDKDASKYVDGLAFHWYAGGLNRDLDGAVAHYAVDSAYEKFPDAKLLPSEGCNCPGVKDSDLLRSERYAHDMLRVLKSGACGWVDWNLLLDYTGGPNHLGNDCDAPIHAKRNFDGVVVQSYLDVISHFSKHILPGSRRVQTDVRGAFDRGAQVTEARASVGFELTMWPCEGPPSSPTPRQNWRLTNETFLEMIDHTQKDNKWKQYCVGESNDPNLKTLSLVSCQWGREHAGAATGKFAFDGGKLRETDSDTCLTYASDLTMDGAPLALGACDEAPSFTMAHGSIMTDGRCVTAGWPFFQGAAFERPDGAVAVVVVNEAGSAAQFELEVDGDLVLRSIGPHSINTFVVREVDGGGGGGWGGEHGGGGYS</sequence>
<keyword evidence="2" id="KW-0732">Signal</keyword>
<dbReference type="PRINTS" id="PR00843">
    <property type="entry name" value="GLHYDRLASE30"/>
</dbReference>
<dbReference type="SUPFAM" id="SSF51445">
    <property type="entry name" value="(Trans)glycosidases"/>
    <property type="match status" value="1"/>
</dbReference>
<comment type="caution">
    <text evidence="7">The sequence shown here is derived from an EMBL/GenBank/DDBJ whole genome shotgun (WGS) entry which is preliminary data.</text>
</comment>
<dbReference type="InterPro" id="IPR001139">
    <property type="entry name" value="Glyco_hydro_30"/>
</dbReference>
<feature type="domain" description="Glycosyl hydrolase family 30 TIM-barrel" evidence="5">
    <location>
        <begin position="360"/>
        <end position="544"/>
    </location>
</feature>
<dbReference type="InterPro" id="IPR033452">
    <property type="entry name" value="GH30_C"/>
</dbReference>
<dbReference type="Gene3D" id="2.80.10.50">
    <property type="match status" value="1"/>
</dbReference>
<proteinExistence type="inferred from homology"/>
<dbReference type="Pfam" id="PF17189">
    <property type="entry name" value="Glyco_hydro_30C"/>
    <property type="match status" value="1"/>
</dbReference>
<evidence type="ECO:0000256" key="3">
    <source>
        <dbReference type="ARBA" id="ARBA00022801"/>
    </source>
</evidence>
<dbReference type="EMBL" id="CAKKNE010000003">
    <property type="protein sequence ID" value="CAH0370427.1"/>
    <property type="molecule type" value="Genomic_DNA"/>
</dbReference>
<evidence type="ECO:0000256" key="1">
    <source>
        <dbReference type="ARBA" id="ARBA00005382"/>
    </source>
</evidence>
<reference evidence="7" key="1">
    <citation type="submission" date="2021-11" db="EMBL/GenBank/DDBJ databases">
        <authorList>
            <consortium name="Genoscope - CEA"/>
            <person name="William W."/>
        </authorList>
    </citation>
    <scope>NUCLEOTIDE SEQUENCE</scope>
</reference>
<evidence type="ECO:0000259" key="5">
    <source>
        <dbReference type="Pfam" id="PF02055"/>
    </source>
</evidence>
<evidence type="ECO:0000313" key="8">
    <source>
        <dbReference type="Proteomes" id="UP000789595"/>
    </source>
</evidence>
<evidence type="ECO:0000313" key="7">
    <source>
        <dbReference type="EMBL" id="CAH0370427.1"/>
    </source>
</evidence>
<organism evidence="7 8">
    <name type="scientific">Pelagomonas calceolata</name>
    <dbReference type="NCBI Taxonomy" id="35677"/>
    <lineage>
        <taxon>Eukaryota</taxon>
        <taxon>Sar</taxon>
        <taxon>Stramenopiles</taxon>
        <taxon>Ochrophyta</taxon>
        <taxon>Pelagophyceae</taxon>
        <taxon>Pelagomonadales</taxon>
        <taxon>Pelagomonadaceae</taxon>
        <taxon>Pelagomonas</taxon>
    </lineage>
</organism>
<dbReference type="Pfam" id="PF02055">
    <property type="entry name" value="Glyco_hydro_30"/>
    <property type="match status" value="2"/>
</dbReference>
<dbReference type="PANTHER" id="PTHR11069">
    <property type="entry name" value="GLUCOSYLCERAMIDASE"/>
    <property type="match status" value="1"/>
</dbReference>
<feature type="domain" description="Glycosyl hydrolase family 30 TIM-barrel" evidence="5">
    <location>
        <begin position="114"/>
        <end position="293"/>
    </location>
</feature>
<accession>A0A8J2SN21</accession>